<feature type="transmembrane region" description="Helical" evidence="1">
    <location>
        <begin position="265"/>
        <end position="285"/>
    </location>
</feature>
<feature type="transmembrane region" description="Helical" evidence="1">
    <location>
        <begin position="199"/>
        <end position="220"/>
    </location>
</feature>
<name>A0ABQ2ZY57_9ACTN</name>
<evidence type="ECO:0008006" key="4">
    <source>
        <dbReference type="Google" id="ProtNLM"/>
    </source>
</evidence>
<keyword evidence="3" id="KW-1185">Reference proteome</keyword>
<keyword evidence="1" id="KW-0472">Membrane</keyword>
<dbReference type="GeneID" id="96290353"/>
<proteinExistence type="predicted"/>
<dbReference type="Proteomes" id="UP000600946">
    <property type="component" value="Unassembled WGS sequence"/>
</dbReference>
<feature type="transmembrane region" description="Helical" evidence="1">
    <location>
        <begin position="128"/>
        <end position="154"/>
    </location>
</feature>
<keyword evidence="1" id="KW-1133">Transmembrane helix</keyword>
<feature type="transmembrane region" description="Helical" evidence="1">
    <location>
        <begin position="174"/>
        <end position="192"/>
    </location>
</feature>
<gene>
    <name evidence="2" type="ORF">GCM10010326_23830</name>
</gene>
<comment type="caution">
    <text evidence="2">The sequence shown here is derived from an EMBL/GenBank/DDBJ whole genome shotgun (WGS) entry which is preliminary data.</text>
</comment>
<evidence type="ECO:0000313" key="3">
    <source>
        <dbReference type="Proteomes" id="UP000600946"/>
    </source>
</evidence>
<evidence type="ECO:0000256" key="1">
    <source>
        <dbReference type="SAM" id="Phobius"/>
    </source>
</evidence>
<dbReference type="EMBL" id="BMUU01000003">
    <property type="protein sequence ID" value="GGY29256.1"/>
    <property type="molecule type" value="Genomic_DNA"/>
</dbReference>
<protein>
    <recommendedName>
        <fullName evidence="4">ABC transporter permease</fullName>
    </recommendedName>
</protein>
<accession>A0ABQ2ZY57</accession>
<dbReference type="RefSeq" id="WP_190027012.1">
    <property type="nucleotide sequence ID" value="NZ_BMUU01000003.1"/>
</dbReference>
<keyword evidence="1" id="KW-0812">Transmembrane</keyword>
<evidence type="ECO:0000313" key="2">
    <source>
        <dbReference type="EMBL" id="GGY29256.1"/>
    </source>
</evidence>
<sequence>MTADPMTAPVLTPPASVGPVEAFFRACRYEARHLGALRSTWILLGVVAALSLLLGVTVLLDLGTRQAVGSVAVADAIAWSPLATQVPTLCFFSLVLATGPVSTDLVSGAARTTWLAVNGRGTAYAAKCLVGCLTGAGTAAASALLGSVSCAVSLAVAGAAQPAWSEVVAPALRFVGWMACWSVLCTALAVVLRSRVVAVLFLVLWPLLGERLVGMLLGRLPGLDGASDWLPFAAGRAMLTDVSAYAADDRPFAQALVGSHLSTPAASGVFFLYAAAVAAIGLWAYRRRDVTGT</sequence>
<organism evidence="2 3">
    <name type="scientific">Streptomyces xanthochromogenes</name>
    <dbReference type="NCBI Taxonomy" id="67384"/>
    <lineage>
        <taxon>Bacteria</taxon>
        <taxon>Bacillati</taxon>
        <taxon>Actinomycetota</taxon>
        <taxon>Actinomycetes</taxon>
        <taxon>Kitasatosporales</taxon>
        <taxon>Streptomycetaceae</taxon>
        <taxon>Streptomyces</taxon>
    </lineage>
</organism>
<feature type="transmembrane region" description="Helical" evidence="1">
    <location>
        <begin position="41"/>
        <end position="60"/>
    </location>
</feature>
<reference evidence="3" key="1">
    <citation type="journal article" date="2019" name="Int. J. Syst. Evol. Microbiol.">
        <title>The Global Catalogue of Microorganisms (GCM) 10K type strain sequencing project: providing services to taxonomists for standard genome sequencing and annotation.</title>
        <authorList>
            <consortium name="The Broad Institute Genomics Platform"/>
            <consortium name="The Broad Institute Genome Sequencing Center for Infectious Disease"/>
            <person name="Wu L."/>
            <person name="Ma J."/>
        </authorList>
    </citation>
    <scope>NUCLEOTIDE SEQUENCE [LARGE SCALE GENOMIC DNA]</scope>
    <source>
        <strain evidence="3">JCM 4594</strain>
    </source>
</reference>